<dbReference type="InterPro" id="IPR013149">
    <property type="entry name" value="ADH-like_C"/>
</dbReference>
<dbReference type="Pfam" id="PF00107">
    <property type="entry name" value="ADH_zinc_N"/>
    <property type="match status" value="1"/>
</dbReference>
<dbReference type="Pfam" id="PF08240">
    <property type="entry name" value="ADH_N"/>
    <property type="match status" value="1"/>
</dbReference>
<feature type="region of interest" description="Disordered" evidence="6">
    <location>
        <begin position="525"/>
        <end position="551"/>
    </location>
</feature>
<keyword evidence="2 5" id="KW-0479">Metal-binding</keyword>
<proteinExistence type="inferred from homology"/>
<evidence type="ECO:0000256" key="6">
    <source>
        <dbReference type="SAM" id="MobiDB-lite"/>
    </source>
</evidence>
<dbReference type="CDD" id="cd05283">
    <property type="entry name" value="CAD1"/>
    <property type="match status" value="1"/>
</dbReference>
<feature type="region of interest" description="Disordered" evidence="6">
    <location>
        <begin position="389"/>
        <end position="422"/>
    </location>
</feature>
<dbReference type="AlphaFoldDB" id="A0AAD9IC25"/>
<keyword evidence="3 5" id="KW-0862">Zinc</keyword>
<dbReference type="InterPro" id="IPR002328">
    <property type="entry name" value="ADH_Zn_CS"/>
</dbReference>
<sequence length="796" mass="86042">MGYPDTFEGYCVASPKTWTQFKKQELKPKPFGPNDVDVEIEMCGVCGSDVHTVTGGWGDYEGPLCVGHEVVGKAVNVGNGVKGIKKGERVGVGAQVWSCMKCDLCKNKNENYCPHLVDTYNATYGDGSQAHGGYANYIRAHEYYVFKIPDALKSEVAAPLLCAGITTYSPLVRGGVGPGKRVGIVGIGGLGHLGLQWNDAKRFGAKDVIDTTQKGWAESWKFKFDFILNCSDMTSEFDMKTYLSILKIGGEFHMVGLPDKPLPEMMAQMFASNAAKLTGSHLGNHQEMEAMLQLAADKNLGPQVEMINISEAGCKEAVERVYNNKVSYRLVLHIKGMISDDEDEFMDENMEESYLVTPQASKRTDILASASPWVPGSSPAINNLVSFQQRQRPRRQAKNKTRGQLGSGFVSTAQNNMSKSPPNANLVKEMPSMHHRRESISWAANQLHISGSESDDNLKTHMDTVDSPSRPGIIRRAVTRRGNLLPKTKGFARIRAALAEESAPMESDMHHEAEVIRQVRESDVDLEKRRAQTPSRANTTFSSPRLGPKEVDDNNMSEDPMLMDPMAGGLHLSGTFKQQALRNSKGKVFWDTFSESGTGAARTGSSSCMSLEEMSLDSPSTSSHGAGSHPFEFPIQNTTSVSSGNETPQATMGPDHGSVSAVMGGLPTNSGPPSAAEITRRINGKRRRDDDFDPASFKRRAVSPGMSVHNSPVLQSPLQRDVPQWGPGSRPGSVGGDTTTRPPPGSGAPSENGNNGMPGNNTCGSTSGGRLNGAKGRVGFQGMVDTHDGITRLSIE</sequence>
<dbReference type="PANTHER" id="PTHR42106">
    <property type="entry name" value="CHROMOSOME 10, WHOLE GENOME SHOTGUN SEQUENCE"/>
    <property type="match status" value="1"/>
</dbReference>
<dbReference type="InterPro" id="IPR047109">
    <property type="entry name" value="CAD-like"/>
</dbReference>
<protein>
    <submittedName>
        <fullName evidence="9">Uncharacterized protein</fullName>
    </submittedName>
</protein>
<feature type="region of interest" description="Disordered" evidence="6">
    <location>
        <begin position="451"/>
        <end position="470"/>
    </location>
</feature>
<dbReference type="Gene3D" id="3.40.50.720">
    <property type="entry name" value="NAD(P)-binding Rossmann-like Domain"/>
    <property type="match status" value="1"/>
</dbReference>
<dbReference type="PANTHER" id="PTHR42106:SF1">
    <property type="match status" value="1"/>
</dbReference>
<evidence type="ECO:0000256" key="3">
    <source>
        <dbReference type="ARBA" id="ARBA00022833"/>
    </source>
</evidence>
<accession>A0AAD9IC25</accession>
<feature type="compositionally biased region" description="Polar residues" evidence="6">
    <location>
        <begin position="532"/>
        <end position="543"/>
    </location>
</feature>
<feature type="compositionally biased region" description="Basic residues" evidence="6">
    <location>
        <begin position="391"/>
        <end position="401"/>
    </location>
</feature>
<reference evidence="9" key="1">
    <citation type="journal article" date="2023" name="Mol. Plant Microbe Interact.">
        <title>Elucidating the Obligate Nature and Biological Capacity of an Invasive Fungal Corn Pathogen.</title>
        <authorList>
            <person name="MacCready J.S."/>
            <person name="Roggenkamp E.M."/>
            <person name="Gdanetz K."/>
            <person name="Chilvers M.I."/>
        </authorList>
    </citation>
    <scope>NUCLEOTIDE SEQUENCE</scope>
    <source>
        <strain evidence="9">PM02</strain>
    </source>
</reference>
<evidence type="ECO:0000313" key="9">
    <source>
        <dbReference type="EMBL" id="KAK2074544.1"/>
    </source>
</evidence>
<feature type="compositionally biased region" description="Polar residues" evidence="6">
    <location>
        <begin position="635"/>
        <end position="650"/>
    </location>
</feature>
<evidence type="ECO:0000256" key="1">
    <source>
        <dbReference type="ARBA" id="ARBA00001947"/>
    </source>
</evidence>
<gene>
    <name evidence="9" type="ORF">P8C59_008742</name>
</gene>
<feature type="region of interest" description="Disordered" evidence="6">
    <location>
        <begin position="595"/>
        <end position="780"/>
    </location>
</feature>
<evidence type="ECO:0000259" key="7">
    <source>
        <dbReference type="Pfam" id="PF00107"/>
    </source>
</evidence>
<evidence type="ECO:0000313" key="10">
    <source>
        <dbReference type="Proteomes" id="UP001217918"/>
    </source>
</evidence>
<name>A0AAD9IC25_9PEZI</name>
<evidence type="ECO:0000259" key="8">
    <source>
        <dbReference type="Pfam" id="PF08240"/>
    </source>
</evidence>
<feature type="domain" description="Alcohol dehydrogenase-like C-terminal" evidence="7">
    <location>
        <begin position="199"/>
        <end position="296"/>
    </location>
</feature>
<evidence type="ECO:0000256" key="5">
    <source>
        <dbReference type="RuleBase" id="RU361277"/>
    </source>
</evidence>
<keyword evidence="10" id="KW-1185">Reference proteome</keyword>
<evidence type="ECO:0000256" key="4">
    <source>
        <dbReference type="ARBA" id="ARBA00023002"/>
    </source>
</evidence>
<feature type="compositionally biased region" description="Polar residues" evidence="6">
    <location>
        <begin position="409"/>
        <end position="422"/>
    </location>
</feature>
<feature type="compositionally biased region" description="Polar residues" evidence="6">
    <location>
        <begin position="749"/>
        <end position="765"/>
    </location>
</feature>
<dbReference type="SUPFAM" id="SSF51735">
    <property type="entry name" value="NAD(P)-binding Rossmann-fold domains"/>
    <property type="match status" value="1"/>
</dbReference>
<keyword evidence="4" id="KW-0560">Oxidoreductase</keyword>
<dbReference type="Proteomes" id="UP001217918">
    <property type="component" value="Unassembled WGS sequence"/>
</dbReference>
<feature type="domain" description="Alcohol dehydrogenase-like N-terminal" evidence="8">
    <location>
        <begin position="32"/>
        <end position="150"/>
    </location>
</feature>
<dbReference type="GO" id="GO:0008270">
    <property type="term" value="F:zinc ion binding"/>
    <property type="evidence" value="ECO:0007669"/>
    <property type="project" value="InterPro"/>
</dbReference>
<comment type="caution">
    <text evidence="9">The sequence shown here is derived from an EMBL/GenBank/DDBJ whole genome shotgun (WGS) entry which is preliminary data.</text>
</comment>
<dbReference type="SUPFAM" id="SSF50129">
    <property type="entry name" value="GroES-like"/>
    <property type="match status" value="1"/>
</dbReference>
<dbReference type="Gene3D" id="3.90.180.10">
    <property type="entry name" value="Medium-chain alcohol dehydrogenases, catalytic domain"/>
    <property type="match status" value="1"/>
</dbReference>
<dbReference type="EMBL" id="JAQQPM010000008">
    <property type="protein sequence ID" value="KAK2074544.1"/>
    <property type="molecule type" value="Genomic_DNA"/>
</dbReference>
<dbReference type="PROSITE" id="PS00059">
    <property type="entry name" value="ADH_ZINC"/>
    <property type="match status" value="1"/>
</dbReference>
<feature type="compositionally biased region" description="Polar residues" evidence="6">
    <location>
        <begin position="708"/>
        <end position="718"/>
    </location>
</feature>
<dbReference type="InterPro" id="IPR013154">
    <property type="entry name" value="ADH-like_N"/>
</dbReference>
<dbReference type="GO" id="GO:0016616">
    <property type="term" value="F:oxidoreductase activity, acting on the CH-OH group of donors, NAD or NADP as acceptor"/>
    <property type="evidence" value="ECO:0007669"/>
    <property type="project" value="InterPro"/>
</dbReference>
<comment type="similarity">
    <text evidence="5">Belongs to the zinc-containing alcohol dehydrogenase family.</text>
</comment>
<dbReference type="InterPro" id="IPR036291">
    <property type="entry name" value="NAD(P)-bd_dom_sf"/>
</dbReference>
<dbReference type="InterPro" id="IPR011032">
    <property type="entry name" value="GroES-like_sf"/>
</dbReference>
<feature type="compositionally biased region" description="Low complexity" evidence="6">
    <location>
        <begin position="595"/>
        <end position="618"/>
    </location>
</feature>
<comment type="cofactor">
    <cofactor evidence="1 5">
        <name>Zn(2+)</name>
        <dbReference type="ChEBI" id="CHEBI:29105"/>
    </cofactor>
</comment>
<evidence type="ECO:0000256" key="2">
    <source>
        <dbReference type="ARBA" id="ARBA00022723"/>
    </source>
</evidence>
<organism evidence="9 10">
    <name type="scientific">Phyllachora maydis</name>
    <dbReference type="NCBI Taxonomy" id="1825666"/>
    <lineage>
        <taxon>Eukaryota</taxon>
        <taxon>Fungi</taxon>
        <taxon>Dikarya</taxon>
        <taxon>Ascomycota</taxon>
        <taxon>Pezizomycotina</taxon>
        <taxon>Sordariomycetes</taxon>
        <taxon>Sordariomycetidae</taxon>
        <taxon>Phyllachorales</taxon>
        <taxon>Phyllachoraceae</taxon>
        <taxon>Phyllachora</taxon>
    </lineage>
</organism>